<reference evidence="4" key="1">
    <citation type="submission" date="2022-11" db="UniProtKB">
        <authorList>
            <consortium name="WormBaseParasite"/>
        </authorList>
    </citation>
    <scope>IDENTIFICATION</scope>
</reference>
<dbReference type="InterPro" id="IPR009057">
    <property type="entry name" value="Homeodomain-like_sf"/>
</dbReference>
<dbReference type="InterPro" id="IPR007889">
    <property type="entry name" value="HTH_Psq"/>
</dbReference>
<proteinExistence type="predicted"/>
<dbReference type="AlphaFoldDB" id="A0A914WJF3"/>
<dbReference type="WBParaSite" id="PSAMB.scaffold4201size15321.g23703.t1">
    <property type="protein sequence ID" value="PSAMB.scaffold4201size15321.g23703.t1"/>
    <property type="gene ID" value="PSAMB.scaffold4201size15321.g23703"/>
</dbReference>
<dbReference type="Proteomes" id="UP000887566">
    <property type="component" value="Unplaced"/>
</dbReference>
<keyword evidence="3" id="KW-1185">Reference proteome</keyword>
<dbReference type="GO" id="GO:0005634">
    <property type="term" value="C:nucleus"/>
    <property type="evidence" value="ECO:0007669"/>
    <property type="project" value="UniProtKB-SubCell"/>
</dbReference>
<accession>A0A914WJF3</accession>
<organism evidence="3 4">
    <name type="scientific">Plectus sambesii</name>
    <dbReference type="NCBI Taxonomy" id="2011161"/>
    <lineage>
        <taxon>Eukaryota</taxon>
        <taxon>Metazoa</taxon>
        <taxon>Ecdysozoa</taxon>
        <taxon>Nematoda</taxon>
        <taxon>Chromadorea</taxon>
        <taxon>Plectida</taxon>
        <taxon>Plectina</taxon>
        <taxon>Plectoidea</taxon>
        <taxon>Plectidae</taxon>
        <taxon>Plectus</taxon>
    </lineage>
</organism>
<comment type="subcellular location">
    <subcellularLocation>
        <location evidence="1">Nucleus</location>
    </subcellularLocation>
</comment>
<dbReference type="SUPFAM" id="SSF46689">
    <property type="entry name" value="Homeodomain-like"/>
    <property type="match status" value="1"/>
</dbReference>
<feature type="domain" description="HTH psq-type" evidence="2">
    <location>
        <begin position="5"/>
        <end position="55"/>
    </location>
</feature>
<dbReference type="Gene3D" id="1.10.10.60">
    <property type="entry name" value="Homeodomain-like"/>
    <property type="match status" value="1"/>
</dbReference>
<sequence length="139" mass="15089">MSTQKKRSAITLHVKKAIIEAAAKNNNQSQLAKQFTIPRLMIKDILSKKDAILKAIDGGGKVYFGYSKVAQVSWIAAENPQLCPPPSLVKELLLASKANRTVSNYLATITQFVAWHQAMHCADGVLDGPAAVALFLAQE</sequence>
<dbReference type="Pfam" id="PF04218">
    <property type="entry name" value="CENP-B_N"/>
    <property type="match status" value="1"/>
</dbReference>
<name>A0A914WJF3_9BILA</name>
<evidence type="ECO:0000256" key="1">
    <source>
        <dbReference type="ARBA" id="ARBA00004123"/>
    </source>
</evidence>
<evidence type="ECO:0000313" key="3">
    <source>
        <dbReference type="Proteomes" id="UP000887566"/>
    </source>
</evidence>
<dbReference type="GO" id="GO:0003677">
    <property type="term" value="F:DNA binding"/>
    <property type="evidence" value="ECO:0007669"/>
    <property type="project" value="InterPro"/>
</dbReference>
<protein>
    <submittedName>
        <fullName evidence="4">HTH psq-type domain-containing protein</fullName>
    </submittedName>
</protein>
<evidence type="ECO:0000313" key="4">
    <source>
        <dbReference type="WBParaSite" id="PSAMB.scaffold4201size15321.g23703.t1"/>
    </source>
</evidence>
<evidence type="ECO:0000259" key="2">
    <source>
        <dbReference type="Pfam" id="PF04218"/>
    </source>
</evidence>